<dbReference type="InterPro" id="IPR008969">
    <property type="entry name" value="CarboxyPept-like_regulatory"/>
</dbReference>
<keyword evidence="14" id="KW-1185">Reference proteome</keyword>
<feature type="chain" id="PRO_5011561060" evidence="10">
    <location>
        <begin position="22"/>
        <end position="1020"/>
    </location>
</feature>
<accession>A0A1I3SEL6</accession>
<dbReference type="Pfam" id="PF07715">
    <property type="entry name" value="Plug"/>
    <property type="match status" value="1"/>
</dbReference>
<dbReference type="SUPFAM" id="SSF49464">
    <property type="entry name" value="Carboxypeptidase regulatory domain-like"/>
    <property type="match status" value="1"/>
</dbReference>
<gene>
    <name evidence="13" type="ORF">SAMN05443431_11045</name>
</gene>
<keyword evidence="5 9" id="KW-0798">TonB box</keyword>
<dbReference type="InterPro" id="IPR037066">
    <property type="entry name" value="Plug_dom_sf"/>
</dbReference>
<dbReference type="Gene3D" id="2.60.40.1120">
    <property type="entry name" value="Carboxypeptidase-like, regulatory domain"/>
    <property type="match status" value="1"/>
</dbReference>
<evidence type="ECO:0000256" key="10">
    <source>
        <dbReference type="SAM" id="SignalP"/>
    </source>
</evidence>
<keyword evidence="2 8" id="KW-0813">Transport</keyword>
<evidence type="ECO:0000256" key="5">
    <source>
        <dbReference type="ARBA" id="ARBA00023077"/>
    </source>
</evidence>
<evidence type="ECO:0000256" key="8">
    <source>
        <dbReference type="PROSITE-ProRule" id="PRU01360"/>
    </source>
</evidence>
<reference evidence="14" key="1">
    <citation type="submission" date="2016-10" db="EMBL/GenBank/DDBJ databases">
        <authorList>
            <person name="Varghese N."/>
            <person name="Submissions S."/>
        </authorList>
    </citation>
    <scope>NUCLEOTIDE SEQUENCE [LARGE SCALE GENOMIC DNA]</scope>
    <source>
        <strain evidence="14">DSM 28881</strain>
    </source>
</reference>
<sequence>MNLKAKSALFAMLFMCIAAFAQDSVTIKGAVVDAEYSMPLPNVNVIIVGTSTGASTDFDGNYQIQAKKGDVIQFSYIGYTAKTVIVGAQTTVNVALGVDANTLEEVVIVGYGTQKKSHLTGSISKVTNEDLDQIAVSRVDDALVGQVSGVNIAATQGEAGSAPTIRIRGTGSVSGSSDPLIVVDGLVVDNDYLGSLNMNDVASFEVLKDAASAAIYGSRGGNGVIMITTKEGKSGKTKFTYNTLTGFKEARQSEDYYFSVAETAAAELAATGTLSDRTKYKQLIGIDNDWQNIIFDGGVITTHSFSARGGDDKTKFSTSLGYIHDEGVLLTDEVKNYSYKLRLDTKLTDKLSMGINLNPSFNDKRRFDGSTHDILRQTSWLPVYHDENTIRFVDRGTYPDVQVGDYATQRHFDNYDLYGDGSTLVDISNTSNTNPAAKVLERQRNEYKLKLRASLYGKYDFNDNLSFKSTIGGDYQNTVRERNQGPLASRNGESAVQYDEEVLNVSRLVSDNFLSYNKGFGNHDVSAVLGASSELQKGEYKATRLTGYNSELEGTLGGTTTVGAGNQFEYKQALFSYFLRVNYAYDDKYLASISLRRDGSSVFGEDNKYGTFPAASLGWNISKEDFLSESEVVNNLKFRVSYGVTGNNALRIASNSVLDNNALINYYPSLSLASNFSYAGDSAISAINIANPDLKWERSVEINPGIDFGLFNNRITGSVDVYKRTSDQLLLSNPISNTTGFSEALVNIGKVENRGIELELRTKNVNTQDFKWTSTMLASRNKNELIDFADSNGQILNVDSKRAAEWINQVGQPISSFYGWVVESDIPLEYIANPYHPIGGEAQDVYVKDLNGDGVIDDDDKTKLGDPYPDIVWSFTNDFQFGDVDLSFMFQGSHGAEVRNMGDQYLFNHFNSSQDFISSTPNQQFIKQKIFTDDIIQDASYVALRTVSIGYNFTDKLLDKTLFSKARVYATGQNLLYVTASDYTGFNPESVDNTSATTYGYQRGGSPIQRTISVGLNLEF</sequence>
<protein>
    <submittedName>
        <fullName evidence="13">TonB-linked outer membrane protein, SusC/RagA family</fullName>
    </submittedName>
</protein>
<dbReference type="EMBL" id="FORM01000010">
    <property type="protein sequence ID" value="SFJ57165.1"/>
    <property type="molecule type" value="Genomic_DNA"/>
</dbReference>
<evidence type="ECO:0000256" key="3">
    <source>
        <dbReference type="ARBA" id="ARBA00022452"/>
    </source>
</evidence>
<feature type="domain" description="TonB-dependent receptor-like beta-barrel" evidence="11">
    <location>
        <begin position="408"/>
        <end position="795"/>
    </location>
</feature>
<dbReference type="Pfam" id="PF13715">
    <property type="entry name" value="CarbopepD_reg_2"/>
    <property type="match status" value="1"/>
</dbReference>
<keyword evidence="7 8" id="KW-0998">Cell outer membrane</keyword>
<evidence type="ECO:0000256" key="6">
    <source>
        <dbReference type="ARBA" id="ARBA00023136"/>
    </source>
</evidence>
<evidence type="ECO:0000256" key="4">
    <source>
        <dbReference type="ARBA" id="ARBA00022692"/>
    </source>
</evidence>
<dbReference type="Gene3D" id="2.170.130.10">
    <property type="entry name" value="TonB-dependent receptor, plug domain"/>
    <property type="match status" value="1"/>
</dbReference>
<evidence type="ECO:0000256" key="9">
    <source>
        <dbReference type="RuleBase" id="RU003357"/>
    </source>
</evidence>
<comment type="subcellular location">
    <subcellularLocation>
        <location evidence="1 8">Cell outer membrane</location>
        <topology evidence="1 8">Multi-pass membrane protein</topology>
    </subcellularLocation>
</comment>
<evidence type="ECO:0000313" key="14">
    <source>
        <dbReference type="Proteomes" id="UP000199559"/>
    </source>
</evidence>
<dbReference type="NCBIfam" id="TIGR04056">
    <property type="entry name" value="OMP_RagA_SusC"/>
    <property type="match status" value="1"/>
</dbReference>
<keyword evidence="3 8" id="KW-1134">Transmembrane beta strand</keyword>
<dbReference type="RefSeq" id="WP_090841871.1">
    <property type="nucleotide sequence ID" value="NZ_CANKYB010000012.1"/>
</dbReference>
<dbReference type="NCBIfam" id="TIGR04057">
    <property type="entry name" value="SusC_RagA_signa"/>
    <property type="match status" value="1"/>
</dbReference>
<dbReference type="InterPro" id="IPR036942">
    <property type="entry name" value="Beta-barrel_TonB_sf"/>
</dbReference>
<keyword evidence="4 8" id="KW-0812">Transmembrane</keyword>
<dbReference type="Gene3D" id="2.40.170.20">
    <property type="entry name" value="TonB-dependent receptor, beta-barrel domain"/>
    <property type="match status" value="1"/>
</dbReference>
<dbReference type="Proteomes" id="UP000199559">
    <property type="component" value="Unassembled WGS sequence"/>
</dbReference>
<dbReference type="InterPro" id="IPR023997">
    <property type="entry name" value="TonB-dep_OMP_SusC/RagA_CS"/>
</dbReference>
<dbReference type="PROSITE" id="PS52016">
    <property type="entry name" value="TONB_DEPENDENT_REC_3"/>
    <property type="match status" value="1"/>
</dbReference>
<proteinExistence type="inferred from homology"/>
<feature type="signal peptide" evidence="10">
    <location>
        <begin position="1"/>
        <end position="21"/>
    </location>
</feature>
<dbReference type="InterPro" id="IPR039426">
    <property type="entry name" value="TonB-dep_rcpt-like"/>
</dbReference>
<comment type="similarity">
    <text evidence="8 9">Belongs to the TonB-dependent receptor family.</text>
</comment>
<keyword evidence="6 8" id="KW-0472">Membrane</keyword>
<evidence type="ECO:0000259" key="12">
    <source>
        <dbReference type="Pfam" id="PF07715"/>
    </source>
</evidence>
<organism evidence="13 14">
    <name type="scientific">Olleya namhaensis</name>
    <dbReference type="NCBI Taxonomy" id="1144750"/>
    <lineage>
        <taxon>Bacteria</taxon>
        <taxon>Pseudomonadati</taxon>
        <taxon>Bacteroidota</taxon>
        <taxon>Flavobacteriia</taxon>
        <taxon>Flavobacteriales</taxon>
        <taxon>Flavobacteriaceae</taxon>
    </lineage>
</organism>
<name>A0A1I3SEL6_9FLAO</name>
<dbReference type="InterPro" id="IPR023996">
    <property type="entry name" value="TonB-dep_OMP_SusC/RagA"/>
</dbReference>
<dbReference type="AlphaFoldDB" id="A0A1I3SEL6"/>
<evidence type="ECO:0000313" key="13">
    <source>
        <dbReference type="EMBL" id="SFJ57165.1"/>
    </source>
</evidence>
<evidence type="ECO:0000259" key="11">
    <source>
        <dbReference type="Pfam" id="PF00593"/>
    </source>
</evidence>
<dbReference type="STRING" id="1144750.SAMN05443431_11045"/>
<dbReference type="SUPFAM" id="SSF56935">
    <property type="entry name" value="Porins"/>
    <property type="match status" value="1"/>
</dbReference>
<dbReference type="InterPro" id="IPR012910">
    <property type="entry name" value="Plug_dom"/>
</dbReference>
<dbReference type="Pfam" id="PF00593">
    <property type="entry name" value="TonB_dep_Rec_b-barrel"/>
    <property type="match status" value="1"/>
</dbReference>
<keyword evidence="10" id="KW-0732">Signal</keyword>
<feature type="domain" description="TonB-dependent receptor plug" evidence="12">
    <location>
        <begin position="116"/>
        <end position="224"/>
    </location>
</feature>
<evidence type="ECO:0000256" key="1">
    <source>
        <dbReference type="ARBA" id="ARBA00004571"/>
    </source>
</evidence>
<evidence type="ECO:0000256" key="2">
    <source>
        <dbReference type="ARBA" id="ARBA00022448"/>
    </source>
</evidence>
<dbReference type="GO" id="GO:0009279">
    <property type="term" value="C:cell outer membrane"/>
    <property type="evidence" value="ECO:0007669"/>
    <property type="project" value="UniProtKB-SubCell"/>
</dbReference>
<evidence type="ECO:0000256" key="7">
    <source>
        <dbReference type="ARBA" id="ARBA00023237"/>
    </source>
</evidence>
<dbReference type="InterPro" id="IPR000531">
    <property type="entry name" value="Beta-barrel_TonB"/>
</dbReference>